<feature type="signal peptide" evidence="1">
    <location>
        <begin position="1"/>
        <end position="23"/>
    </location>
</feature>
<dbReference type="Pfam" id="PF16785">
    <property type="entry name" value="SMBP"/>
    <property type="match status" value="1"/>
</dbReference>
<dbReference type="RefSeq" id="WP_096526478.1">
    <property type="nucleotide sequence ID" value="NZ_AP014836.1"/>
</dbReference>
<dbReference type="Proteomes" id="UP000243679">
    <property type="component" value="Chromosome"/>
</dbReference>
<sequence>MNIKLTSLVAGIILTFTSFYTFAASNQQLGTAIQNAQAAAKAKSAIETVAKAQTAKVYAEEARAHIEAAIKNLEDAIKHGQEGHAEVAKGSALEALKHLNAAR</sequence>
<evidence type="ECO:0000313" key="3">
    <source>
        <dbReference type="Proteomes" id="UP000243679"/>
    </source>
</evidence>
<reference evidence="2 3" key="1">
    <citation type="journal article" date="2017" name="ISME J.">
        <title>An acid-tolerant ammonia-oxidizing ?-proteobacterium from soil.</title>
        <authorList>
            <person name="Hayatsu M."/>
            <person name="Tago K."/>
            <person name="Uchiyama I."/>
            <person name="Toyoda A."/>
            <person name="Wang Y."/>
            <person name="Shimomura Y."/>
            <person name="Okubo T."/>
            <person name="Kurisu F."/>
            <person name="Hirono Y."/>
            <person name="Nonaka K."/>
            <person name="Akiyama H."/>
            <person name="Itoh T."/>
            <person name="Takami H."/>
        </authorList>
    </citation>
    <scope>NUCLEOTIDE SEQUENCE [LARGE SCALE GENOMIC DNA]</scope>
    <source>
        <strain evidence="2 3">TAO100</strain>
    </source>
</reference>
<dbReference type="KEGG" id="ntt:TAO_0507"/>
<dbReference type="GO" id="GO:0046872">
    <property type="term" value="F:metal ion binding"/>
    <property type="evidence" value="ECO:0007669"/>
    <property type="project" value="InterPro"/>
</dbReference>
<dbReference type="EMBL" id="AP014836">
    <property type="protein sequence ID" value="BAW79877.1"/>
    <property type="molecule type" value="Genomic_DNA"/>
</dbReference>
<dbReference type="Gene3D" id="1.20.120.660">
    <property type="entry name" value="IL-4 antagonist (De novo design) like domain"/>
    <property type="match status" value="1"/>
</dbReference>
<evidence type="ECO:0000256" key="1">
    <source>
        <dbReference type="SAM" id="SignalP"/>
    </source>
</evidence>
<protein>
    <submittedName>
        <fullName evidence="2">Hypothetical conserved protein</fullName>
    </submittedName>
</protein>
<evidence type="ECO:0000313" key="2">
    <source>
        <dbReference type="EMBL" id="BAW79877.1"/>
    </source>
</evidence>
<dbReference type="AlphaFoldDB" id="A0A1Q2SL97"/>
<keyword evidence="3" id="KW-1185">Reference proteome</keyword>
<dbReference type="CDD" id="cd13840">
    <property type="entry name" value="SMBP_like"/>
    <property type="match status" value="1"/>
</dbReference>
<name>A0A1Q2SL97_9GAMM</name>
<dbReference type="InterPro" id="IPR031877">
    <property type="entry name" value="SmbP"/>
</dbReference>
<accession>A0A1Q2SL97</accession>
<gene>
    <name evidence="2" type="ORF">TAO_0507</name>
</gene>
<feature type="chain" id="PRO_5012230628" evidence="1">
    <location>
        <begin position="24"/>
        <end position="103"/>
    </location>
</feature>
<keyword evidence="1" id="KW-0732">Signal</keyword>
<organism evidence="2 3">
    <name type="scientific">Candidatus Nitrosoglobus terrae</name>
    <dbReference type="NCBI Taxonomy" id="1630141"/>
    <lineage>
        <taxon>Bacteria</taxon>
        <taxon>Pseudomonadati</taxon>
        <taxon>Pseudomonadota</taxon>
        <taxon>Gammaproteobacteria</taxon>
        <taxon>Chromatiales</taxon>
        <taxon>Chromatiaceae</taxon>
        <taxon>Candidatus Nitrosoglobus</taxon>
    </lineage>
</organism>
<proteinExistence type="predicted"/>